<evidence type="ECO:0000256" key="1">
    <source>
        <dbReference type="SAM" id="Coils"/>
    </source>
</evidence>
<dbReference type="SUPFAM" id="SSF46785">
    <property type="entry name" value="Winged helix' DNA-binding domain"/>
    <property type="match status" value="1"/>
</dbReference>
<proteinExistence type="predicted"/>
<evidence type="ECO:0000313" key="2">
    <source>
        <dbReference type="EMBL" id="BFH73711.1"/>
    </source>
</evidence>
<protein>
    <recommendedName>
        <fullName evidence="3">MarR family transcriptional regulator</fullName>
    </recommendedName>
</protein>
<dbReference type="KEGG" id="sjv:SJAV_16550"/>
<name>A0AAT9GSE8_9CREN</name>
<dbReference type="InterPro" id="IPR036390">
    <property type="entry name" value="WH_DNA-bd_sf"/>
</dbReference>
<dbReference type="InterPro" id="IPR036388">
    <property type="entry name" value="WH-like_DNA-bd_sf"/>
</dbReference>
<sequence>MFVNLRDKVLAYLYDKKSATVEEIANDLKEDSDYVQATLRVLENEKLVRKSEKGLIKKRTIYELTPSGLVEAEKAYEKVKEKANELQQIIQEEGEIPEDYVDLLPLLMTLSLIETMMLEDMLLFDIFNNM</sequence>
<dbReference type="AlphaFoldDB" id="A0AAT9GSE8"/>
<accession>A0AAT9GSE8</accession>
<dbReference type="Gene3D" id="1.10.10.10">
    <property type="entry name" value="Winged helix-like DNA-binding domain superfamily/Winged helix DNA-binding domain"/>
    <property type="match status" value="1"/>
</dbReference>
<keyword evidence="1" id="KW-0175">Coiled coil</keyword>
<organism evidence="2">
    <name type="scientific">Sulfurisphaera javensis</name>
    <dbReference type="NCBI Taxonomy" id="2049879"/>
    <lineage>
        <taxon>Archaea</taxon>
        <taxon>Thermoproteota</taxon>
        <taxon>Thermoprotei</taxon>
        <taxon>Sulfolobales</taxon>
        <taxon>Sulfolobaceae</taxon>
        <taxon>Sulfurisphaera</taxon>
    </lineage>
</organism>
<evidence type="ECO:0008006" key="3">
    <source>
        <dbReference type="Google" id="ProtNLM"/>
    </source>
</evidence>
<dbReference type="EMBL" id="AP031322">
    <property type="protein sequence ID" value="BFH73711.1"/>
    <property type="molecule type" value="Genomic_DNA"/>
</dbReference>
<reference evidence="2" key="1">
    <citation type="submission" date="2024-03" db="EMBL/GenBank/DDBJ databases">
        <title>Complete genome sequence of Sulfurisphaera javensis strain KD-1.</title>
        <authorList>
            <person name="Sakai H."/>
            <person name="Nur N."/>
            <person name="Suwanto A."/>
            <person name="Kurosawa N."/>
        </authorList>
    </citation>
    <scope>NUCLEOTIDE SEQUENCE</scope>
    <source>
        <strain evidence="2">KD-1</strain>
    </source>
</reference>
<feature type="coiled-coil region" evidence="1">
    <location>
        <begin position="69"/>
        <end position="96"/>
    </location>
</feature>
<gene>
    <name evidence="2" type="ORF">SJAV_16550</name>
</gene>